<comment type="subcellular location">
    <subcellularLocation>
        <location evidence="1">Cell inner membrane</location>
        <topology evidence="1">Multi-pass membrane protein</topology>
    </subcellularLocation>
</comment>
<comment type="similarity">
    <text evidence="8">Belongs to the TRAP transporter small permease family.</text>
</comment>
<evidence type="ECO:0000256" key="8">
    <source>
        <dbReference type="ARBA" id="ARBA00038436"/>
    </source>
</evidence>
<feature type="domain" description="Tripartite ATP-independent periplasmic transporters DctQ component" evidence="10">
    <location>
        <begin position="23"/>
        <end position="156"/>
    </location>
</feature>
<evidence type="ECO:0000256" key="2">
    <source>
        <dbReference type="ARBA" id="ARBA00022448"/>
    </source>
</evidence>
<evidence type="ECO:0000256" key="5">
    <source>
        <dbReference type="ARBA" id="ARBA00022692"/>
    </source>
</evidence>
<keyword evidence="7 9" id="KW-0472">Membrane</keyword>
<feature type="transmembrane region" description="Helical" evidence="9">
    <location>
        <begin position="48"/>
        <end position="64"/>
    </location>
</feature>
<evidence type="ECO:0000256" key="3">
    <source>
        <dbReference type="ARBA" id="ARBA00022475"/>
    </source>
</evidence>
<feature type="transmembrane region" description="Helical" evidence="9">
    <location>
        <begin position="84"/>
        <end position="103"/>
    </location>
</feature>
<dbReference type="InterPro" id="IPR055348">
    <property type="entry name" value="DctQ"/>
</dbReference>
<evidence type="ECO:0000256" key="9">
    <source>
        <dbReference type="SAM" id="Phobius"/>
    </source>
</evidence>
<evidence type="ECO:0000259" key="10">
    <source>
        <dbReference type="Pfam" id="PF04290"/>
    </source>
</evidence>
<keyword evidence="3" id="KW-1003">Cell membrane</keyword>
<evidence type="ECO:0000256" key="4">
    <source>
        <dbReference type="ARBA" id="ARBA00022519"/>
    </source>
</evidence>
<feature type="transmembrane region" description="Helical" evidence="9">
    <location>
        <begin position="12"/>
        <end position="28"/>
    </location>
</feature>
<organism evidence="11 12">
    <name type="scientific">Fusibacter paucivorans</name>
    <dbReference type="NCBI Taxonomy" id="76009"/>
    <lineage>
        <taxon>Bacteria</taxon>
        <taxon>Bacillati</taxon>
        <taxon>Bacillota</taxon>
        <taxon>Clostridia</taxon>
        <taxon>Eubacteriales</taxon>
        <taxon>Eubacteriales Family XII. Incertae Sedis</taxon>
        <taxon>Fusibacter</taxon>
    </lineage>
</organism>
<dbReference type="RefSeq" id="WP_213236012.1">
    <property type="nucleotide sequence ID" value="NZ_JAHBCL010000008.1"/>
</dbReference>
<evidence type="ECO:0000313" key="11">
    <source>
        <dbReference type="EMBL" id="MBS7526232.1"/>
    </source>
</evidence>
<dbReference type="Pfam" id="PF04290">
    <property type="entry name" value="DctQ"/>
    <property type="match status" value="1"/>
</dbReference>
<keyword evidence="12" id="KW-1185">Reference proteome</keyword>
<evidence type="ECO:0000256" key="1">
    <source>
        <dbReference type="ARBA" id="ARBA00004429"/>
    </source>
</evidence>
<sequence length="163" mass="18620">MKRIFEKLDDIIIKISSAILFIMMIWVFSDAVGRYVFNHPLPGTLEITEEYLMVCIVFLSISYAQKHKAHVRVDLFIHYIPEHILKVTDVIMQLFMLFYAVLLTRQAFAQALWCIEVNSTSRGSLGYPLAPAYFLMGLGLLMTSVRILFELVEGARVIKGGQS</sequence>
<keyword evidence="6 9" id="KW-1133">Transmembrane helix</keyword>
<name>A0ABS5PQC2_9FIRM</name>
<evidence type="ECO:0000313" key="12">
    <source>
        <dbReference type="Proteomes" id="UP000746471"/>
    </source>
</evidence>
<dbReference type="EMBL" id="JAHBCL010000008">
    <property type="protein sequence ID" value="MBS7526232.1"/>
    <property type="molecule type" value="Genomic_DNA"/>
</dbReference>
<comment type="caution">
    <text evidence="11">The sequence shown here is derived from an EMBL/GenBank/DDBJ whole genome shotgun (WGS) entry which is preliminary data.</text>
</comment>
<reference evidence="11 12" key="1">
    <citation type="submission" date="2021-05" db="EMBL/GenBank/DDBJ databases">
        <title>Fusibacter ferrireducens sp. nov., an anaerobic, sulfur- and Fe-reducing bacterium isolated from the mangrove sediment.</title>
        <authorList>
            <person name="Qiu D."/>
        </authorList>
    </citation>
    <scope>NUCLEOTIDE SEQUENCE [LARGE SCALE GENOMIC DNA]</scope>
    <source>
        <strain evidence="11 12">DSM 12116</strain>
    </source>
</reference>
<evidence type="ECO:0000256" key="6">
    <source>
        <dbReference type="ARBA" id="ARBA00022989"/>
    </source>
</evidence>
<feature type="transmembrane region" description="Helical" evidence="9">
    <location>
        <begin position="130"/>
        <end position="149"/>
    </location>
</feature>
<dbReference type="InterPro" id="IPR007387">
    <property type="entry name" value="TRAP_DctQ"/>
</dbReference>
<proteinExistence type="inferred from homology"/>
<dbReference type="PANTHER" id="PTHR35011">
    <property type="entry name" value="2,3-DIKETO-L-GULONATE TRAP TRANSPORTER SMALL PERMEASE PROTEIN YIAM"/>
    <property type="match status" value="1"/>
</dbReference>
<accession>A0ABS5PQC2</accession>
<gene>
    <name evidence="11" type="ORF">KHM83_06050</name>
</gene>
<evidence type="ECO:0000256" key="7">
    <source>
        <dbReference type="ARBA" id="ARBA00023136"/>
    </source>
</evidence>
<dbReference type="Proteomes" id="UP000746471">
    <property type="component" value="Unassembled WGS sequence"/>
</dbReference>
<protein>
    <submittedName>
        <fullName evidence="11">TRAP transporter small permease</fullName>
    </submittedName>
</protein>
<keyword evidence="2" id="KW-0813">Transport</keyword>
<keyword evidence="4" id="KW-0997">Cell inner membrane</keyword>
<keyword evidence="5 9" id="KW-0812">Transmembrane</keyword>